<feature type="region of interest" description="Disordered" evidence="6">
    <location>
        <begin position="89"/>
        <end position="118"/>
    </location>
</feature>
<dbReference type="GO" id="GO:0016020">
    <property type="term" value="C:membrane"/>
    <property type="evidence" value="ECO:0007669"/>
    <property type="project" value="UniProtKB-SubCell"/>
</dbReference>
<keyword evidence="2" id="KW-0812">Transmembrane</keyword>
<reference evidence="8" key="1">
    <citation type="journal article" date="2018" name="Nat. Plants">
        <title>Whole-genome landscape of Medicago truncatula symbiotic genes.</title>
        <authorList>
            <person name="Pecrix Y."/>
            <person name="Staton S.E."/>
            <person name="Sallet E."/>
            <person name="Lelandais-Briere C."/>
            <person name="Moreau S."/>
            <person name="Carrere S."/>
            <person name="Blein T."/>
            <person name="Jardinaud M.F."/>
            <person name="Latrasse D."/>
            <person name="Zouine M."/>
            <person name="Zahm M."/>
            <person name="Kreplak J."/>
            <person name="Mayjonade B."/>
            <person name="Satge C."/>
            <person name="Perez M."/>
            <person name="Cauet S."/>
            <person name="Marande W."/>
            <person name="Chantry-Darmon C."/>
            <person name="Lopez-Roques C."/>
            <person name="Bouchez O."/>
            <person name="Berard A."/>
            <person name="Debelle F."/>
            <person name="Munos S."/>
            <person name="Bendahmane A."/>
            <person name="Berges H."/>
            <person name="Niebel A."/>
            <person name="Buitink J."/>
            <person name="Frugier F."/>
            <person name="Benhamed M."/>
            <person name="Crespi M."/>
            <person name="Gouzy J."/>
            <person name="Gamas P."/>
        </authorList>
    </citation>
    <scope>NUCLEOTIDE SEQUENCE [LARGE SCALE GENOMIC DNA]</scope>
    <source>
        <strain evidence="8">cv. Jemalong A17</strain>
    </source>
</reference>
<evidence type="ECO:0000256" key="3">
    <source>
        <dbReference type="ARBA" id="ARBA00022729"/>
    </source>
</evidence>
<accession>A0A396JJC4</accession>
<dbReference type="InterPro" id="IPR011009">
    <property type="entry name" value="Kinase-like_dom_sf"/>
</dbReference>
<dbReference type="AlphaFoldDB" id="A0A396JJC4"/>
<name>A0A396JJC4_MEDTR</name>
<evidence type="ECO:0000256" key="4">
    <source>
        <dbReference type="ARBA" id="ARBA00022989"/>
    </source>
</evidence>
<protein>
    <submittedName>
        <fullName evidence="7">Putative non-specific serine/threonine protein kinase</fullName>
        <ecNumber evidence="7">2.7.11.1</ecNumber>
    </submittedName>
</protein>
<keyword evidence="7" id="KW-0723">Serine/threonine-protein kinase</keyword>
<evidence type="ECO:0000256" key="6">
    <source>
        <dbReference type="SAM" id="MobiDB-lite"/>
    </source>
</evidence>
<keyword evidence="4" id="KW-1133">Transmembrane helix</keyword>
<keyword evidence="7" id="KW-0418">Kinase</keyword>
<dbReference type="Proteomes" id="UP000265566">
    <property type="component" value="Chromosome 2"/>
</dbReference>
<keyword evidence="7" id="KW-0808">Transferase</keyword>
<evidence type="ECO:0000313" key="8">
    <source>
        <dbReference type="Proteomes" id="UP000265566"/>
    </source>
</evidence>
<dbReference type="Gramene" id="rna11330">
    <property type="protein sequence ID" value="RHN75167.1"/>
    <property type="gene ID" value="gene11330"/>
</dbReference>
<comment type="caution">
    <text evidence="7">The sequence shown here is derived from an EMBL/GenBank/DDBJ whole genome shotgun (WGS) entry which is preliminary data.</text>
</comment>
<evidence type="ECO:0000256" key="5">
    <source>
        <dbReference type="ARBA" id="ARBA00023136"/>
    </source>
</evidence>
<evidence type="ECO:0000256" key="2">
    <source>
        <dbReference type="ARBA" id="ARBA00022692"/>
    </source>
</evidence>
<sequence>MVLLEIIGGRKNYDPTETSEKFNFPRFAFKMMEEGKMRDIIDSELKIDDENDDRVHCAISVALWCIQEDMSMRPSMTKVVQMLEGLCTVPKPPKSSNEGNTSSSSDAYLSAVGLSGPR</sequence>
<dbReference type="PANTHER" id="PTHR47974:SF9">
    <property type="entry name" value="RECEPTOR-LIKE SERINE_THREONINE-PROTEIN KINASE"/>
    <property type="match status" value="1"/>
</dbReference>
<dbReference type="GO" id="GO:0004674">
    <property type="term" value="F:protein serine/threonine kinase activity"/>
    <property type="evidence" value="ECO:0007669"/>
    <property type="project" value="UniProtKB-KW"/>
</dbReference>
<keyword evidence="3" id="KW-0732">Signal</keyword>
<proteinExistence type="predicted"/>
<organism evidence="7 8">
    <name type="scientific">Medicago truncatula</name>
    <name type="common">Barrel medic</name>
    <name type="synonym">Medicago tribuloides</name>
    <dbReference type="NCBI Taxonomy" id="3880"/>
    <lineage>
        <taxon>Eukaryota</taxon>
        <taxon>Viridiplantae</taxon>
        <taxon>Streptophyta</taxon>
        <taxon>Embryophyta</taxon>
        <taxon>Tracheophyta</taxon>
        <taxon>Spermatophyta</taxon>
        <taxon>Magnoliopsida</taxon>
        <taxon>eudicotyledons</taxon>
        <taxon>Gunneridae</taxon>
        <taxon>Pentapetalae</taxon>
        <taxon>rosids</taxon>
        <taxon>fabids</taxon>
        <taxon>Fabales</taxon>
        <taxon>Fabaceae</taxon>
        <taxon>Papilionoideae</taxon>
        <taxon>50 kb inversion clade</taxon>
        <taxon>NPAAA clade</taxon>
        <taxon>Hologalegina</taxon>
        <taxon>IRL clade</taxon>
        <taxon>Trifolieae</taxon>
        <taxon>Medicago</taxon>
    </lineage>
</organism>
<dbReference type="Gene3D" id="1.10.510.10">
    <property type="entry name" value="Transferase(Phosphotransferase) domain 1"/>
    <property type="match status" value="1"/>
</dbReference>
<keyword evidence="5" id="KW-0472">Membrane</keyword>
<dbReference type="EC" id="2.7.11.1" evidence="7"/>
<evidence type="ECO:0000313" key="7">
    <source>
        <dbReference type="EMBL" id="RHN75167.1"/>
    </source>
</evidence>
<dbReference type="PANTHER" id="PTHR47974">
    <property type="entry name" value="OS07G0415500 PROTEIN"/>
    <property type="match status" value="1"/>
</dbReference>
<feature type="compositionally biased region" description="Low complexity" evidence="6">
    <location>
        <begin position="95"/>
        <end position="105"/>
    </location>
</feature>
<evidence type="ECO:0000256" key="1">
    <source>
        <dbReference type="ARBA" id="ARBA00004167"/>
    </source>
</evidence>
<gene>
    <name evidence="7" type="ORF">MtrunA17_Chr2g0318201</name>
</gene>
<dbReference type="EMBL" id="PSQE01000002">
    <property type="protein sequence ID" value="RHN75167.1"/>
    <property type="molecule type" value="Genomic_DNA"/>
</dbReference>
<dbReference type="SUPFAM" id="SSF56112">
    <property type="entry name" value="Protein kinase-like (PK-like)"/>
    <property type="match status" value="1"/>
</dbReference>
<comment type="subcellular location">
    <subcellularLocation>
        <location evidence="1">Membrane</location>
        <topology evidence="1">Single-pass membrane protein</topology>
    </subcellularLocation>
</comment>